<comment type="caution">
    <text evidence="1">The sequence shown here is derived from an EMBL/GenBank/DDBJ whole genome shotgun (WGS) entry which is preliminary data.</text>
</comment>
<evidence type="ECO:0008006" key="3">
    <source>
        <dbReference type="Google" id="ProtNLM"/>
    </source>
</evidence>
<dbReference type="InterPro" id="IPR008023">
    <property type="entry name" value="DUF748"/>
</dbReference>
<keyword evidence="2" id="KW-1185">Reference proteome</keyword>
<dbReference type="Pfam" id="PF05359">
    <property type="entry name" value="DUF748"/>
    <property type="match status" value="1"/>
</dbReference>
<proteinExistence type="predicted"/>
<evidence type="ECO:0000313" key="2">
    <source>
        <dbReference type="Proteomes" id="UP001165366"/>
    </source>
</evidence>
<dbReference type="Proteomes" id="UP001165366">
    <property type="component" value="Unassembled WGS sequence"/>
</dbReference>
<evidence type="ECO:0000313" key="1">
    <source>
        <dbReference type="EMBL" id="MCG2587007.1"/>
    </source>
</evidence>
<sequence>MKHKGLKTFAGFIIVLAAAFIVLSFTIDGIVKSAIEEDGRELFQTAVEVSNVNISMWNGTSEIYGFTVSNPDQFSDQPAIELDEIQLKIDLASMLSDTILIENIRITGVRLLFEQQGFGINLRSLNQNMDLSADEDDAVVVIENLLVENATVQVSSTIDRERTVEANIENIELEGIGRDGNNTLKQSMQQILEPLIERAIQEAVTGGLLQQLENRFKELLGGDEN</sequence>
<name>A0ABS9K834_9BACT</name>
<reference evidence="1" key="1">
    <citation type="submission" date="2022-01" db="EMBL/GenBank/DDBJ databases">
        <authorList>
            <person name="Wang Y."/>
        </authorList>
    </citation>
    <scope>NUCLEOTIDE SEQUENCE</scope>
    <source>
        <strain evidence="1">WB101</strain>
    </source>
</reference>
<gene>
    <name evidence="1" type="ORF">L6773_00415</name>
</gene>
<reference evidence="1" key="2">
    <citation type="submission" date="2024-05" db="EMBL/GenBank/DDBJ databases">
        <title>Rhodohalobacter halophilus gen. nov., sp. nov., a moderately halophilic member of the family Balneolaceae.</title>
        <authorList>
            <person name="Xia J."/>
        </authorList>
    </citation>
    <scope>NUCLEOTIDE SEQUENCE</scope>
    <source>
        <strain evidence="1">WB101</strain>
    </source>
</reference>
<organism evidence="1 2">
    <name type="scientific">Rhodohalobacter sulfatireducens</name>
    <dbReference type="NCBI Taxonomy" id="2911366"/>
    <lineage>
        <taxon>Bacteria</taxon>
        <taxon>Pseudomonadati</taxon>
        <taxon>Balneolota</taxon>
        <taxon>Balneolia</taxon>
        <taxon>Balneolales</taxon>
        <taxon>Balneolaceae</taxon>
        <taxon>Rhodohalobacter</taxon>
    </lineage>
</organism>
<dbReference type="RefSeq" id="WP_237851856.1">
    <property type="nucleotide sequence ID" value="NZ_JAKLWS010000001.1"/>
</dbReference>
<accession>A0ABS9K834</accession>
<dbReference type="EMBL" id="JAKLWS010000001">
    <property type="protein sequence ID" value="MCG2587007.1"/>
    <property type="molecule type" value="Genomic_DNA"/>
</dbReference>
<protein>
    <recommendedName>
        <fullName evidence="3">AsmA family protein</fullName>
    </recommendedName>
</protein>